<name>A0ABP0Y4X1_9ROSI</name>
<evidence type="ECO:0000313" key="2">
    <source>
        <dbReference type="Proteomes" id="UP001642487"/>
    </source>
</evidence>
<dbReference type="PANTHER" id="PTHR36342">
    <property type="entry name" value="PTB DOMAIN ENGULFMENT ADAPTER"/>
    <property type="match status" value="1"/>
</dbReference>
<keyword evidence="2" id="KW-1185">Reference proteome</keyword>
<reference evidence="1 2" key="1">
    <citation type="submission" date="2024-03" db="EMBL/GenBank/DDBJ databases">
        <authorList>
            <person name="Gkanogiannis A."/>
            <person name="Becerra Lopez-Lavalle L."/>
        </authorList>
    </citation>
    <scope>NUCLEOTIDE SEQUENCE [LARGE SCALE GENOMIC DNA]</scope>
</reference>
<dbReference type="PANTHER" id="PTHR36342:SF1">
    <property type="entry name" value="PTB DOMAIN ENGULFMENT ADAPTER"/>
    <property type="match status" value="1"/>
</dbReference>
<sequence>MATLFPTSPAAVATSGDGVYVAAVPLRATKGPAQLLASAAYSFNVWDLQHFMVIIAPSSPISRSQALVFDFQPKDPEDIQVALAALSGKAVPGVVRERKLSRLPKNKCSYIGYSNANAIEVARKFNGNWDTNLRIGHHDCRDYTNGLVEALLGVENVLESLRQNSLSF</sequence>
<organism evidence="1 2">
    <name type="scientific">Citrullus colocynthis</name>
    <name type="common">colocynth</name>
    <dbReference type="NCBI Taxonomy" id="252529"/>
    <lineage>
        <taxon>Eukaryota</taxon>
        <taxon>Viridiplantae</taxon>
        <taxon>Streptophyta</taxon>
        <taxon>Embryophyta</taxon>
        <taxon>Tracheophyta</taxon>
        <taxon>Spermatophyta</taxon>
        <taxon>Magnoliopsida</taxon>
        <taxon>eudicotyledons</taxon>
        <taxon>Gunneridae</taxon>
        <taxon>Pentapetalae</taxon>
        <taxon>rosids</taxon>
        <taxon>fabids</taxon>
        <taxon>Cucurbitales</taxon>
        <taxon>Cucurbitaceae</taxon>
        <taxon>Benincaseae</taxon>
        <taxon>Citrullus</taxon>
    </lineage>
</organism>
<evidence type="ECO:0000313" key="1">
    <source>
        <dbReference type="EMBL" id="CAK9315498.1"/>
    </source>
</evidence>
<dbReference type="EMBL" id="OZ021736">
    <property type="protein sequence ID" value="CAK9315498.1"/>
    <property type="molecule type" value="Genomic_DNA"/>
</dbReference>
<accession>A0ABP0Y4X1</accession>
<protein>
    <submittedName>
        <fullName evidence="1">Uncharacterized protein</fullName>
    </submittedName>
</protein>
<proteinExistence type="predicted"/>
<dbReference type="Proteomes" id="UP001642487">
    <property type="component" value="Chromosome 2"/>
</dbReference>
<gene>
    <name evidence="1" type="ORF">CITCOLO1_LOCUS7295</name>
</gene>